<sequence length="468" mass="54298">MAASPKSSSYFLYKFNSDLEEVYKAQIPYKRSILNGLLEAAVYVSPNAEHAYVVWADKKNYMIHQVNPDGQTKKLLLTKAKFRDRPYTFFCTDTHLAALVYFTKTETHFMGLIDHERFRAKPAIPLDLPKVEKTEMTDEKETTWDFIQYTADHLIFSRRLKIRNEETQDADEREDRLISKIFVAEIDYKGKLKREFEIKSALENNYRPIISRTCEKGPNSSQFIGQYNSSIINSQYYSGSLVGLTVGEFDVHQSSELDQTGFRKSRTRLMPNLNSFGTLMYHQKTDHYFYYGIHNLGDLDNGSTRSEFLGFFISEYDANGTLLKHVQYSAPSEEEMEDSDLSSRMKGGFGRQMKLEIKEDGNLRFKLWTFQDFYIAELNSDLEIREYNLYIELEKITDIRKPQSGDRVIYPANHPVSKYLASLGDLHLDLINDMYLRAMEGAAGQEILIHMSDMKKRDNAVVLLFSEN</sequence>
<dbReference type="KEGG" id="chyd:H4K34_17205"/>
<dbReference type="AlphaFoldDB" id="A0A7H0VED7"/>
<name>A0A7H0VED7_9FLAO</name>
<dbReference type="EMBL" id="CP060139">
    <property type="protein sequence ID" value="QNR24085.1"/>
    <property type="molecule type" value="Genomic_DNA"/>
</dbReference>
<dbReference type="RefSeq" id="WP_210758619.1">
    <property type="nucleotide sequence ID" value="NZ_CP060139.1"/>
</dbReference>
<proteinExistence type="predicted"/>
<evidence type="ECO:0000313" key="1">
    <source>
        <dbReference type="EMBL" id="QNR24085.1"/>
    </source>
</evidence>
<protein>
    <submittedName>
        <fullName evidence="1">Uncharacterized protein</fullName>
    </submittedName>
</protein>
<organism evidence="1 2">
    <name type="scientific">Croceimicrobium hydrocarbonivorans</name>
    <dbReference type="NCBI Taxonomy" id="2761580"/>
    <lineage>
        <taxon>Bacteria</taxon>
        <taxon>Pseudomonadati</taxon>
        <taxon>Bacteroidota</taxon>
        <taxon>Flavobacteriia</taxon>
        <taxon>Flavobacteriales</taxon>
        <taxon>Owenweeksiaceae</taxon>
        <taxon>Croceimicrobium</taxon>
    </lineage>
</organism>
<keyword evidence="2" id="KW-1185">Reference proteome</keyword>
<gene>
    <name evidence="1" type="ORF">H4K34_17205</name>
</gene>
<evidence type="ECO:0000313" key="2">
    <source>
        <dbReference type="Proteomes" id="UP000516305"/>
    </source>
</evidence>
<dbReference type="Proteomes" id="UP000516305">
    <property type="component" value="Chromosome"/>
</dbReference>
<accession>A0A7H0VED7</accession>
<reference evidence="1 2" key="1">
    <citation type="submission" date="2020-08" db="EMBL/GenBank/DDBJ databases">
        <title>Croceimicrobium hydrocarbonivorans gen. nov., sp. nov., a novel marine bacterium isolated from a bacterial consortium that degrades polyethylene terephthalate.</title>
        <authorList>
            <person name="Liu R."/>
        </authorList>
    </citation>
    <scope>NUCLEOTIDE SEQUENCE [LARGE SCALE GENOMIC DNA]</scope>
    <source>
        <strain evidence="1 2">A20-9</strain>
    </source>
</reference>